<comment type="caution">
    <text evidence="2">The sequence shown here is derived from an EMBL/GenBank/DDBJ whole genome shotgun (WGS) entry which is preliminary data.</text>
</comment>
<keyword evidence="1" id="KW-0812">Transmembrane</keyword>
<evidence type="ECO:0008006" key="4">
    <source>
        <dbReference type="Google" id="ProtNLM"/>
    </source>
</evidence>
<evidence type="ECO:0000313" key="3">
    <source>
        <dbReference type="Proteomes" id="UP001595841"/>
    </source>
</evidence>
<accession>A0ABV8PFP6</accession>
<keyword evidence="3" id="KW-1185">Reference proteome</keyword>
<protein>
    <recommendedName>
        <fullName evidence="4">DUF4359 domain-containing protein</fullName>
    </recommendedName>
</protein>
<reference evidence="3" key="1">
    <citation type="journal article" date="2019" name="Int. J. Syst. Evol. Microbiol.">
        <title>The Global Catalogue of Microorganisms (GCM) 10K type strain sequencing project: providing services to taxonomists for standard genome sequencing and annotation.</title>
        <authorList>
            <consortium name="The Broad Institute Genomics Platform"/>
            <consortium name="The Broad Institute Genome Sequencing Center for Infectious Disease"/>
            <person name="Wu L."/>
            <person name="Ma J."/>
        </authorList>
    </citation>
    <scope>NUCLEOTIDE SEQUENCE [LARGE SCALE GENOMIC DNA]</scope>
    <source>
        <strain evidence="3">CGMCC 1.15774</strain>
    </source>
</reference>
<name>A0ABV8PFP6_9FLAO</name>
<keyword evidence="1" id="KW-1133">Transmembrane helix</keyword>
<sequence>MKSLTTSTALDSIKATSKRVKNSVASNPMTLVYGVLGVASLFLLYKVGRTAGNALDSIKDDPNAGGGNFDNGNPSEVKDGATITLAQAQTSAAILLEAMHTIGGVSRSEFERIKNVFKGRTIQDYVLMSKAFGEPRRSIITGESSVLVLGGVKMNLSQWLAKELDDEQIDELSLVIPGVF</sequence>
<dbReference type="Proteomes" id="UP001595841">
    <property type="component" value="Unassembled WGS sequence"/>
</dbReference>
<feature type="transmembrane region" description="Helical" evidence="1">
    <location>
        <begin position="25"/>
        <end position="45"/>
    </location>
</feature>
<proteinExistence type="predicted"/>
<dbReference type="RefSeq" id="WP_379762417.1">
    <property type="nucleotide sequence ID" value="NZ_JBHSCL010000003.1"/>
</dbReference>
<evidence type="ECO:0000313" key="2">
    <source>
        <dbReference type="EMBL" id="MFC4219023.1"/>
    </source>
</evidence>
<organism evidence="2 3">
    <name type="scientific">Flagellimonas marina</name>
    <dbReference type="NCBI Taxonomy" id="1775168"/>
    <lineage>
        <taxon>Bacteria</taxon>
        <taxon>Pseudomonadati</taxon>
        <taxon>Bacteroidota</taxon>
        <taxon>Flavobacteriia</taxon>
        <taxon>Flavobacteriales</taxon>
        <taxon>Flavobacteriaceae</taxon>
        <taxon>Flagellimonas</taxon>
    </lineage>
</organism>
<keyword evidence="1" id="KW-0472">Membrane</keyword>
<gene>
    <name evidence="2" type="ORF">ACFOWS_02695</name>
</gene>
<dbReference type="EMBL" id="JBHSCL010000003">
    <property type="protein sequence ID" value="MFC4219023.1"/>
    <property type="molecule type" value="Genomic_DNA"/>
</dbReference>
<evidence type="ECO:0000256" key="1">
    <source>
        <dbReference type="SAM" id="Phobius"/>
    </source>
</evidence>